<dbReference type="InterPro" id="IPR018313">
    <property type="entry name" value="SBP_3_CS"/>
</dbReference>
<dbReference type="Gene3D" id="3.40.190.10">
    <property type="entry name" value="Periplasmic binding protein-like II"/>
    <property type="match status" value="2"/>
</dbReference>
<evidence type="ECO:0000313" key="8">
    <source>
        <dbReference type="EMBL" id="SMQ80062.1"/>
    </source>
</evidence>
<feature type="domain" description="Solute-binding protein family 3/N-terminal" evidence="7">
    <location>
        <begin position="56"/>
        <end position="287"/>
    </location>
</feature>
<reference evidence="9" key="1">
    <citation type="submission" date="2017-04" db="EMBL/GenBank/DDBJ databases">
        <authorList>
            <person name="Varghese N."/>
            <person name="Submissions S."/>
        </authorList>
    </citation>
    <scope>NUCLEOTIDE SEQUENCE [LARGE SCALE GENOMIC DNA]</scope>
</reference>
<dbReference type="AlphaFoldDB" id="A0A1Y6G3C8"/>
<dbReference type="PANTHER" id="PTHR35936">
    <property type="entry name" value="MEMBRANE-BOUND LYTIC MUREIN TRANSGLYCOSYLASE F"/>
    <property type="match status" value="1"/>
</dbReference>
<evidence type="ECO:0000313" key="9">
    <source>
        <dbReference type="Proteomes" id="UP000194450"/>
    </source>
</evidence>
<evidence type="ECO:0000256" key="4">
    <source>
        <dbReference type="RuleBase" id="RU003744"/>
    </source>
</evidence>
<dbReference type="SUPFAM" id="SSF53850">
    <property type="entry name" value="Periplasmic binding protein-like II"/>
    <property type="match status" value="1"/>
</dbReference>
<evidence type="ECO:0000256" key="5">
    <source>
        <dbReference type="SAM" id="MobiDB-lite"/>
    </source>
</evidence>
<name>A0A1Y6G3C8_9GAMM</name>
<protein>
    <submittedName>
        <fullName evidence="8">Amino acid ABC transporter substrate-binding protein, PAAT family</fullName>
    </submittedName>
</protein>
<dbReference type="EMBL" id="FXWH01000002">
    <property type="protein sequence ID" value="SMQ80062.1"/>
    <property type="molecule type" value="Genomic_DNA"/>
</dbReference>
<sequence>MNARHLLYPMLFTFVLAACSPAQDAKTDPEPLDEKPQPTEVSSADEAVTEVSSNCSLTMGFQAWEPYQYVSVGDEVSGLDVEIAEAVVEQMGCDLKAEQGTWRELLSKLRRGEVDFVLGASKTEARHEYAHFSEPYRQEQFVLFVRQNDTDSFAADNVTEFVQAGNKLGVVNEYYYGEDLREVLREGESNGLVVGAIISELNIARLLDGEIDAFLEDTLVAASILRRKGLENDIERHDIELPASDVYVMFSQKSVPEGYVAAFNDALAVVQSNGTYEAIRTRYGAEVSDIETEESVTN</sequence>
<feature type="chain" id="PRO_5010993550" evidence="6">
    <location>
        <begin position="25"/>
        <end position="298"/>
    </location>
</feature>
<organism evidence="8 9">
    <name type="scientific">Pseudidiomarina planktonica</name>
    <dbReference type="NCBI Taxonomy" id="1323738"/>
    <lineage>
        <taxon>Bacteria</taxon>
        <taxon>Pseudomonadati</taxon>
        <taxon>Pseudomonadota</taxon>
        <taxon>Gammaproteobacteria</taxon>
        <taxon>Alteromonadales</taxon>
        <taxon>Idiomarinaceae</taxon>
        <taxon>Pseudidiomarina</taxon>
    </lineage>
</organism>
<dbReference type="PANTHER" id="PTHR35936:SF19">
    <property type="entry name" value="AMINO-ACID-BINDING PROTEIN YXEM-RELATED"/>
    <property type="match status" value="1"/>
</dbReference>
<evidence type="ECO:0000259" key="7">
    <source>
        <dbReference type="SMART" id="SM00062"/>
    </source>
</evidence>
<comment type="subcellular location">
    <subcellularLocation>
        <location evidence="1">Cell envelope</location>
    </subcellularLocation>
</comment>
<dbReference type="PROSITE" id="PS01039">
    <property type="entry name" value="SBP_BACTERIAL_3"/>
    <property type="match status" value="1"/>
</dbReference>
<keyword evidence="9" id="KW-1185">Reference proteome</keyword>
<dbReference type="Proteomes" id="UP000194450">
    <property type="component" value="Unassembled WGS sequence"/>
</dbReference>
<dbReference type="GO" id="GO:0030313">
    <property type="term" value="C:cell envelope"/>
    <property type="evidence" value="ECO:0007669"/>
    <property type="project" value="UniProtKB-SubCell"/>
</dbReference>
<evidence type="ECO:0000256" key="3">
    <source>
        <dbReference type="ARBA" id="ARBA00022729"/>
    </source>
</evidence>
<dbReference type="Pfam" id="PF00497">
    <property type="entry name" value="SBP_bac_3"/>
    <property type="match status" value="1"/>
</dbReference>
<evidence type="ECO:0000256" key="6">
    <source>
        <dbReference type="SAM" id="SignalP"/>
    </source>
</evidence>
<keyword evidence="3 6" id="KW-0732">Signal</keyword>
<feature type="region of interest" description="Disordered" evidence="5">
    <location>
        <begin position="23"/>
        <end position="46"/>
    </location>
</feature>
<gene>
    <name evidence="8" type="ORF">SAMN06297229_1975</name>
</gene>
<accession>A0A1Y6G3C8</accession>
<feature type="compositionally biased region" description="Basic and acidic residues" evidence="5">
    <location>
        <begin position="25"/>
        <end position="37"/>
    </location>
</feature>
<dbReference type="InterPro" id="IPR001638">
    <property type="entry name" value="Solute-binding_3/MltF_N"/>
</dbReference>
<evidence type="ECO:0000256" key="1">
    <source>
        <dbReference type="ARBA" id="ARBA00004196"/>
    </source>
</evidence>
<dbReference type="PROSITE" id="PS51257">
    <property type="entry name" value="PROKAR_LIPOPROTEIN"/>
    <property type="match status" value="1"/>
</dbReference>
<feature type="signal peptide" evidence="6">
    <location>
        <begin position="1"/>
        <end position="24"/>
    </location>
</feature>
<dbReference type="SMART" id="SM00062">
    <property type="entry name" value="PBPb"/>
    <property type="match status" value="1"/>
</dbReference>
<evidence type="ECO:0000256" key="2">
    <source>
        <dbReference type="ARBA" id="ARBA00010333"/>
    </source>
</evidence>
<comment type="similarity">
    <text evidence="2 4">Belongs to the bacterial solute-binding protein 3 family.</text>
</comment>
<proteinExistence type="inferred from homology"/>
<dbReference type="RefSeq" id="WP_198678018.1">
    <property type="nucleotide sequence ID" value="NZ_FXWH01000002.1"/>
</dbReference>